<dbReference type="AlphaFoldDB" id="A0A0N0P5G6"/>
<keyword evidence="2" id="KW-1185">Reference proteome</keyword>
<proteinExistence type="predicted"/>
<name>A0A0N0P5G6_LEPSE</name>
<dbReference type="OrthoDB" id="252468at2759"/>
<evidence type="ECO:0000313" key="2">
    <source>
        <dbReference type="Proteomes" id="UP000038009"/>
    </source>
</evidence>
<dbReference type="EMBL" id="LJSK01000131">
    <property type="protein sequence ID" value="KPI86439.1"/>
    <property type="molecule type" value="Genomic_DNA"/>
</dbReference>
<sequence length="756" mass="84008">MWKESLVDITRRAGKKAALPQLQKVVRSVVVDNHVSQASALRSAASVFSPASEALHSSQNKYQHQLKSSILQSSLENGKPLVRAADSTDALLRQAEQLPFSYAQEAFCALMKAGEIQLALQLVSFWKRDKTTSLKSSRRKVIQELNKTIQVLEELKDSTTLKALINILKDSLKEQVFAQKELLRAVALTHSRNHSPHLQNKLFAPLGVAPTSDALLHAVEAIYRLGKEGGISAFEKLLLADQCTSCTINEITPSGTPRLPFSLYRHIEALRVEEKLDDNFVQQVCPDLVNKFVHPSHYRTIDILSLSIKEAKYIDEHWKVCEFFESSSAKSETTSSAWCRIVSRVLSQSPALRSVEEKQLLVSLIANKGQVEGLLQDQTWVNLRARIIRLLQHSQRPIRRFTAAALLKRKYLVTSLKISPIRIGTVYAQSFYSKGRAGPVLCTFCDFVVRYLCQNGRYREAAGLAWNHLSVECPATRKLFRSSPTAVNFAVLSMSRTMRDAAAEGNAKRWMGYRSLALLRLAAASSNNVTVLHCVPICANAMSCGVPFSAVNEVLYNIFRTDEAQRTWAVNLVRLCSQSESIPMQFSPTRSGVASDFRKILTSSCGVKNNLHEGLLICSPSRSRQLALWKTITEPETNPRLKALMMAIFLSEGVRNDILTCSFLLDPSNGAFEGNSALNHAPTAEDIWSWEVAASIASNCTTTESYRSFLECLKKRKSILPTGCSTDLDSLSAVMLSELEGHDLAGLKGNNYREAI</sequence>
<reference evidence="1 2" key="1">
    <citation type="journal article" date="2015" name="PLoS Pathog.">
        <title>Leptomonas seymouri: Adaptations to the Dixenous Life Cycle Analyzed by Genome Sequencing, Transcriptome Profiling and Co-infection with Leishmania donovani.</title>
        <authorList>
            <person name="Kraeva N."/>
            <person name="Butenko A."/>
            <person name="Hlavacova J."/>
            <person name="Kostygov A."/>
            <person name="Myskova J."/>
            <person name="Grybchuk D."/>
            <person name="Lestinova T."/>
            <person name="Votypka J."/>
            <person name="Volf P."/>
            <person name="Opperdoes F."/>
            <person name="Flegontov P."/>
            <person name="Lukes J."/>
            <person name="Yurchenko V."/>
        </authorList>
    </citation>
    <scope>NUCLEOTIDE SEQUENCE [LARGE SCALE GENOMIC DNA]</scope>
    <source>
        <strain evidence="1 2">ATCC 30220</strain>
    </source>
</reference>
<protein>
    <submittedName>
        <fullName evidence="1">Uncharacterized protein</fullName>
    </submittedName>
</protein>
<accession>A0A0N0P5G6</accession>
<dbReference type="OMA" id="SWMGYRS"/>
<comment type="caution">
    <text evidence="1">The sequence shown here is derived from an EMBL/GenBank/DDBJ whole genome shotgun (WGS) entry which is preliminary data.</text>
</comment>
<gene>
    <name evidence="1" type="ORF">ABL78_4518</name>
</gene>
<dbReference type="VEuPathDB" id="TriTrypDB:Lsey_0131_0200"/>
<evidence type="ECO:0000313" key="1">
    <source>
        <dbReference type="EMBL" id="KPI86439.1"/>
    </source>
</evidence>
<organism evidence="1 2">
    <name type="scientific">Leptomonas seymouri</name>
    <dbReference type="NCBI Taxonomy" id="5684"/>
    <lineage>
        <taxon>Eukaryota</taxon>
        <taxon>Discoba</taxon>
        <taxon>Euglenozoa</taxon>
        <taxon>Kinetoplastea</taxon>
        <taxon>Metakinetoplastina</taxon>
        <taxon>Trypanosomatida</taxon>
        <taxon>Trypanosomatidae</taxon>
        <taxon>Leishmaniinae</taxon>
        <taxon>Leptomonas</taxon>
    </lineage>
</organism>
<dbReference type="Proteomes" id="UP000038009">
    <property type="component" value="Unassembled WGS sequence"/>
</dbReference>